<dbReference type="SUPFAM" id="SSF53474">
    <property type="entry name" value="alpha/beta-Hydrolases"/>
    <property type="match status" value="1"/>
</dbReference>
<evidence type="ECO:0000256" key="1">
    <source>
        <dbReference type="ARBA" id="ARBA00010088"/>
    </source>
</evidence>
<evidence type="ECO:0000313" key="6">
    <source>
        <dbReference type="EMBL" id="BAL88155.1"/>
    </source>
</evidence>
<gene>
    <name evidence="6" type="ordered locus">AMIS_29350</name>
</gene>
<dbReference type="PANTHER" id="PTHR43248">
    <property type="entry name" value="2-SUCCINYL-6-HYDROXY-2,4-CYCLOHEXADIENE-1-CARBOXYLATE SYNTHASE"/>
    <property type="match status" value="1"/>
</dbReference>
<dbReference type="Proteomes" id="UP000007882">
    <property type="component" value="Chromosome"/>
</dbReference>
<accession>I0H568</accession>
<dbReference type="Gene3D" id="3.40.50.1820">
    <property type="entry name" value="alpha/beta hydrolase"/>
    <property type="match status" value="1"/>
</dbReference>
<feature type="domain" description="AB hydrolase-1" evidence="5">
    <location>
        <begin position="112"/>
        <end position="285"/>
    </location>
</feature>
<dbReference type="STRING" id="512565.AMIS_29350"/>
<name>I0H568_ACTM4</name>
<keyword evidence="3" id="KW-0378">Hydrolase</keyword>
<dbReference type="KEGG" id="ams:AMIS_29350"/>
<keyword evidence="7" id="KW-1185">Reference proteome</keyword>
<dbReference type="GO" id="GO:0016787">
    <property type="term" value="F:hydrolase activity"/>
    <property type="evidence" value="ECO:0007669"/>
    <property type="project" value="UniProtKB-KW"/>
</dbReference>
<keyword evidence="2 4" id="KW-0732">Signal</keyword>
<organism evidence="6 7">
    <name type="scientific">Actinoplanes missouriensis (strain ATCC 14538 / DSM 43046 / CBS 188.64 / JCM 3121 / NBRC 102363 / NCIMB 12654 / NRRL B-3342 / UNCC 431)</name>
    <dbReference type="NCBI Taxonomy" id="512565"/>
    <lineage>
        <taxon>Bacteria</taxon>
        <taxon>Bacillati</taxon>
        <taxon>Actinomycetota</taxon>
        <taxon>Actinomycetes</taxon>
        <taxon>Micromonosporales</taxon>
        <taxon>Micromonosporaceae</taxon>
        <taxon>Actinoplanes</taxon>
    </lineage>
</organism>
<dbReference type="Pfam" id="PF00561">
    <property type="entry name" value="Abhydrolase_1"/>
    <property type="match status" value="1"/>
</dbReference>
<dbReference type="PANTHER" id="PTHR43248:SF29">
    <property type="entry name" value="TRIPEPTIDYL AMINOPEPTIDASE"/>
    <property type="match status" value="1"/>
</dbReference>
<feature type="chain" id="PRO_5039177597" description="AB hydrolase-1 domain-containing protein" evidence="4">
    <location>
        <begin position="29"/>
        <end position="549"/>
    </location>
</feature>
<sequence>MTGMNRSMALSMAAVTAALVAASPPETGAAAAAAHPRPTITWQPCPAYSDEALDMMVPPDLRYRFEQLLGRLECGTISVPLDHTRPRGRKITVALTRLPATDRAHRLGSIALNPGGPGGSGYLMPVQLLTQGAADGLNDRYDLIGFDPRGVGYSTTTDCPDADEGPDSIGPLTKAQARTRYRAEAEANAACGRSDPAFLARLTTADVARDLDLIRAGLGERKLGFLGVSWGTWLGVVYRSLFPASVSRMFLDSVAIPDFSLVAFSDGRAAAAERNARRMTAWLAERDERYHLGSTARQVSATIAALRADYDTNPRAFTDLPIALDGSFVAVAASQDAPVWPLAGQVLTELREATGPAAPPTVKEVIRVPSTSEPEPPADLPEQGNRTMNRAAFCNEDPSRLGFEAAWAAYQRRLADNPLTGRSLGFSAGCAGWPLPVQTVDLRRGGGSLVLSGHRWETPSPYEWTWQTRAAVGGTVYTVDDDVHGSVLQQPDCAADVVRYFGTGRIDRGCAGVPVPADAAEKAAGIAAFPGASPGKVTFRTLAASKLSL</sequence>
<protein>
    <recommendedName>
        <fullName evidence="5">AB hydrolase-1 domain-containing protein</fullName>
    </recommendedName>
</protein>
<evidence type="ECO:0000256" key="2">
    <source>
        <dbReference type="ARBA" id="ARBA00022729"/>
    </source>
</evidence>
<dbReference type="InterPro" id="IPR000073">
    <property type="entry name" value="AB_hydrolase_1"/>
</dbReference>
<evidence type="ECO:0000313" key="7">
    <source>
        <dbReference type="Proteomes" id="UP000007882"/>
    </source>
</evidence>
<dbReference type="eggNOG" id="COG0596">
    <property type="taxonomic scope" value="Bacteria"/>
</dbReference>
<evidence type="ECO:0000256" key="4">
    <source>
        <dbReference type="SAM" id="SignalP"/>
    </source>
</evidence>
<evidence type="ECO:0000259" key="5">
    <source>
        <dbReference type="Pfam" id="PF00561"/>
    </source>
</evidence>
<feature type="signal peptide" evidence="4">
    <location>
        <begin position="1"/>
        <end position="28"/>
    </location>
</feature>
<dbReference type="InterPro" id="IPR029058">
    <property type="entry name" value="AB_hydrolase_fold"/>
</dbReference>
<dbReference type="AlphaFoldDB" id="I0H568"/>
<evidence type="ECO:0000256" key="3">
    <source>
        <dbReference type="ARBA" id="ARBA00022801"/>
    </source>
</evidence>
<reference evidence="6 7" key="1">
    <citation type="submission" date="2012-02" db="EMBL/GenBank/DDBJ databases">
        <title>Complete genome sequence of Actinoplanes missouriensis 431 (= NBRC 102363).</title>
        <authorList>
            <person name="Ohnishi Y."/>
            <person name="Ishikawa J."/>
            <person name="Sekine M."/>
            <person name="Hosoyama A."/>
            <person name="Harada T."/>
            <person name="Narita H."/>
            <person name="Hata T."/>
            <person name="Konno Y."/>
            <person name="Tutikane K."/>
            <person name="Fujita N."/>
            <person name="Horinouchi S."/>
            <person name="Hayakawa M."/>
        </authorList>
    </citation>
    <scope>NUCLEOTIDE SEQUENCE [LARGE SCALE GENOMIC DNA]</scope>
    <source>
        <strain evidence="7">ATCC 14538 / DSM 43046 / CBS 188.64 / JCM 3121 / NBRC 102363 / NCIMB 12654 / NRRL B-3342 / UNCC 431</strain>
    </source>
</reference>
<dbReference type="EMBL" id="AP012319">
    <property type="protein sequence ID" value="BAL88155.1"/>
    <property type="molecule type" value="Genomic_DNA"/>
</dbReference>
<proteinExistence type="inferred from homology"/>
<dbReference type="InterPro" id="IPR051601">
    <property type="entry name" value="Serine_prot/Carboxylest_S33"/>
</dbReference>
<dbReference type="HOGENOM" id="CLU_013364_3_2_11"/>
<dbReference type="PATRIC" id="fig|512565.3.peg.2938"/>
<comment type="similarity">
    <text evidence="1">Belongs to the peptidase S33 family.</text>
</comment>